<protein>
    <submittedName>
        <fullName evidence="2">Uncharacterized protein</fullName>
    </submittedName>
</protein>
<organism evidence="2 3">
    <name type="scientific">Hydnum rufescens UP504</name>
    <dbReference type="NCBI Taxonomy" id="1448309"/>
    <lineage>
        <taxon>Eukaryota</taxon>
        <taxon>Fungi</taxon>
        <taxon>Dikarya</taxon>
        <taxon>Basidiomycota</taxon>
        <taxon>Agaricomycotina</taxon>
        <taxon>Agaricomycetes</taxon>
        <taxon>Cantharellales</taxon>
        <taxon>Hydnaceae</taxon>
        <taxon>Hydnum</taxon>
    </lineage>
</organism>
<dbReference type="Proteomes" id="UP000886523">
    <property type="component" value="Unassembled WGS sequence"/>
</dbReference>
<comment type="caution">
    <text evidence="2">The sequence shown here is derived from an EMBL/GenBank/DDBJ whole genome shotgun (WGS) entry which is preliminary data.</text>
</comment>
<keyword evidence="3" id="KW-1185">Reference proteome</keyword>
<proteinExistence type="predicted"/>
<reference evidence="2" key="1">
    <citation type="journal article" date="2020" name="Nat. Commun.">
        <title>Large-scale genome sequencing of mycorrhizal fungi provides insights into the early evolution of symbiotic traits.</title>
        <authorList>
            <person name="Miyauchi S."/>
            <person name="Kiss E."/>
            <person name="Kuo A."/>
            <person name="Drula E."/>
            <person name="Kohler A."/>
            <person name="Sanchez-Garcia M."/>
            <person name="Morin E."/>
            <person name="Andreopoulos B."/>
            <person name="Barry K.W."/>
            <person name="Bonito G."/>
            <person name="Buee M."/>
            <person name="Carver A."/>
            <person name="Chen C."/>
            <person name="Cichocki N."/>
            <person name="Clum A."/>
            <person name="Culley D."/>
            <person name="Crous P.W."/>
            <person name="Fauchery L."/>
            <person name="Girlanda M."/>
            <person name="Hayes R.D."/>
            <person name="Keri Z."/>
            <person name="LaButti K."/>
            <person name="Lipzen A."/>
            <person name="Lombard V."/>
            <person name="Magnuson J."/>
            <person name="Maillard F."/>
            <person name="Murat C."/>
            <person name="Nolan M."/>
            <person name="Ohm R.A."/>
            <person name="Pangilinan J."/>
            <person name="Pereira M.F."/>
            <person name="Perotto S."/>
            <person name="Peter M."/>
            <person name="Pfister S."/>
            <person name="Riley R."/>
            <person name="Sitrit Y."/>
            <person name="Stielow J.B."/>
            <person name="Szollosi G."/>
            <person name="Zifcakova L."/>
            <person name="Stursova M."/>
            <person name="Spatafora J.W."/>
            <person name="Tedersoo L."/>
            <person name="Vaario L.M."/>
            <person name="Yamada A."/>
            <person name="Yan M."/>
            <person name="Wang P."/>
            <person name="Xu J."/>
            <person name="Bruns T."/>
            <person name="Baldrian P."/>
            <person name="Vilgalys R."/>
            <person name="Dunand C."/>
            <person name="Henrissat B."/>
            <person name="Grigoriev I.V."/>
            <person name="Hibbett D."/>
            <person name="Nagy L.G."/>
            <person name="Martin F.M."/>
        </authorList>
    </citation>
    <scope>NUCLEOTIDE SEQUENCE</scope>
    <source>
        <strain evidence="2">UP504</strain>
    </source>
</reference>
<evidence type="ECO:0000313" key="2">
    <source>
        <dbReference type="EMBL" id="KAF9515764.1"/>
    </source>
</evidence>
<evidence type="ECO:0000256" key="1">
    <source>
        <dbReference type="SAM" id="MobiDB-lite"/>
    </source>
</evidence>
<dbReference type="EMBL" id="MU128947">
    <property type="protein sequence ID" value="KAF9515764.1"/>
    <property type="molecule type" value="Genomic_DNA"/>
</dbReference>
<dbReference type="AlphaFoldDB" id="A0A9P6B159"/>
<accession>A0A9P6B159</accession>
<name>A0A9P6B159_9AGAM</name>
<gene>
    <name evidence="2" type="ORF">BS47DRAFT_1360840</name>
</gene>
<evidence type="ECO:0000313" key="3">
    <source>
        <dbReference type="Proteomes" id="UP000886523"/>
    </source>
</evidence>
<sequence>MMESIPSLQHLLDHLPSQLPIGSSNDYPFINFTLLDECEEGVPGAVAAIFKKSFGWECEDVKLTIKARGRHVAAAALVLAECMGHLDCATNLALIEQWIKKLTKMATATYEEYGTKILQAGMSDAPIDVDLLGSDHTKAKKSNPVSHKCGGPWGQLT</sequence>
<feature type="region of interest" description="Disordered" evidence="1">
    <location>
        <begin position="136"/>
        <end position="157"/>
    </location>
</feature>